<evidence type="ECO:0000256" key="1">
    <source>
        <dbReference type="ARBA" id="ARBA00023125"/>
    </source>
</evidence>
<dbReference type="InterPro" id="IPR041583">
    <property type="entry name" value="TetR_C_31"/>
</dbReference>
<evidence type="ECO:0000313" key="5">
    <source>
        <dbReference type="Proteomes" id="UP000294911"/>
    </source>
</evidence>
<dbReference type="PANTHER" id="PTHR30055:SF231">
    <property type="entry name" value="TRANSCRIPTIONAL REGULATORY PROTEIN (PROBABLY DEOR-FAMILY)-RELATED"/>
    <property type="match status" value="1"/>
</dbReference>
<evidence type="ECO:0000259" key="3">
    <source>
        <dbReference type="PROSITE" id="PS50977"/>
    </source>
</evidence>
<dbReference type="GO" id="GO:0000976">
    <property type="term" value="F:transcription cis-regulatory region binding"/>
    <property type="evidence" value="ECO:0007669"/>
    <property type="project" value="TreeGrafter"/>
</dbReference>
<dbReference type="EMBL" id="SLXQ01000012">
    <property type="protein sequence ID" value="TCP47353.1"/>
    <property type="molecule type" value="Genomic_DNA"/>
</dbReference>
<protein>
    <submittedName>
        <fullName evidence="4">TetR family transcriptional regulator</fullName>
    </submittedName>
</protein>
<evidence type="ECO:0000313" key="4">
    <source>
        <dbReference type="EMBL" id="TCP47353.1"/>
    </source>
</evidence>
<keyword evidence="1 2" id="KW-0238">DNA-binding</keyword>
<dbReference type="SUPFAM" id="SSF46689">
    <property type="entry name" value="Homeodomain-like"/>
    <property type="match status" value="1"/>
</dbReference>
<dbReference type="InterPro" id="IPR009057">
    <property type="entry name" value="Homeodomain-like_sf"/>
</dbReference>
<organism evidence="4 5">
    <name type="scientific">Tamaricihabitans halophyticus</name>
    <dbReference type="NCBI Taxonomy" id="1262583"/>
    <lineage>
        <taxon>Bacteria</taxon>
        <taxon>Bacillati</taxon>
        <taxon>Actinomycetota</taxon>
        <taxon>Actinomycetes</taxon>
        <taxon>Pseudonocardiales</taxon>
        <taxon>Pseudonocardiaceae</taxon>
        <taxon>Tamaricihabitans</taxon>
    </lineage>
</organism>
<keyword evidence="5" id="KW-1185">Reference proteome</keyword>
<dbReference type="InterPro" id="IPR036271">
    <property type="entry name" value="Tet_transcr_reg_TetR-rel_C_sf"/>
</dbReference>
<sequence>MTERRKRGPADPGRRSRLVRAALAVLSRDGFDGLSYRTVAAEAEVPLGSATYYFPQIDDLIAAVVDQAAEDSLQRFSGWDEALPDTEALIEQLAELIVEQTTSGRARSVMAYELYMLGLRRPEYRARSTAWVGHLRSSLRQHMDATTADALTAAADGLQLQSLLSPEPFTREQLIATLRRAAGR</sequence>
<evidence type="ECO:0000256" key="2">
    <source>
        <dbReference type="PROSITE-ProRule" id="PRU00335"/>
    </source>
</evidence>
<dbReference type="PANTHER" id="PTHR30055">
    <property type="entry name" value="HTH-TYPE TRANSCRIPTIONAL REGULATOR RUTR"/>
    <property type="match status" value="1"/>
</dbReference>
<accession>A0A4R2QE35</accession>
<dbReference type="InterPro" id="IPR001647">
    <property type="entry name" value="HTH_TetR"/>
</dbReference>
<dbReference type="Proteomes" id="UP000294911">
    <property type="component" value="Unassembled WGS sequence"/>
</dbReference>
<dbReference type="PROSITE" id="PS50977">
    <property type="entry name" value="HTH_TETR_2"/>
    <property type="match status" value="1"/>
</dbReference>
<gene>
    <name evidence="4" type="ORF">EV191_112149</name>
</gene>
<name>A0A4R2QE35_9PSEU</name>
<dbReference type="SUPFAM" id="SSF48498">
    <property type="entry name" value="Tetracyclin repressor-like, C-terminal domain"/>
    <property type="match status" value="1"/>
</dbReference>
<proteinExistence type="predicted"/>
<feature type="domain" description="HTH tetR-type" evidence="3">
    <location>
        <begin position="12"/>
        <end position="72"/>
    </location>
</feature>
<feature type="DNA-binding region" description="H-T-H motif" evidence="2">
    <location>
        <begin position="35"/>
        <end position="54"/>
    </location>
</feature>
<dbReference type="Gene3D" id="1.10.357.10">
    <property type="entry name" value="Tetracycline Repressor, domain 2"/>
    <property type="match status" value="1"/>
</dbReference>
<dbReference type="AlphaFoldDB" id="A0A4R2QE35"/>
<dbReference type="Pfam" id="PF00440">
    <property type="entry name" value="TetR_N"/>
    <property type="match status" value="1"/>
</dbReference>
<dbReference type="RefSeq" id="WP_165913065.1">
    <property type="nucleotide sequence ID" value="NZ_SLXQ01000012.1"/>
</dbReference>
<dbReference type="Pfam" id="PF17940">
    <property type="entry name" value="TetR_C_31"/>
    <property type="match status" value="1"/>
</dbReference>
<reference evidence="4 5" key="1">
    <citation type="submission" date="2019-03" db="EMBL/GenBank/DDBJ databases">
        <title>Genomic Encyclopedia of Type Strains, Phase IV (KMG-IV): sequencing the most valuable type-strain genomes for metagenomic binning, comparative biology and taxonomic classification.</title>
        <authorList>
            <person name="Goeker M."/>
        </authorList>
    </citation>
    <scope>NUCLEOTIDE SEQUENCE [LARGE SCALE GENOMIC DNA]</scope>
    <source>
        <strain evidence="4 5">DSM 45765</strain>
    </source>
</reference>
<dbReference type="InterPro" id="IPR050109">
    <property type="entry name" value="HTH-type_TetR-like_transc_reg"/>
</dbReference>
<comment type="caution">
    <text evidence="4">The sequence shown here is derived from an EMBL/GenBank/DDBJ whole genome shotgun (WGS) entry which is preliminary data.</text>
</comment>
<dbReference type="GO" id="GO:0003700">
    <property type="term" value="F:DNA-binding transcription factor activity"/>
    <property type="evidence" value="ECO:0007669"/>
    <property type="project" value="TreeGrafter"/>
</dbReference>